<feature type="domain" description="Cytochrome c" evidence="6">
    <location>
        <begin position="57"/>
        <end position="147"/>
    </location>
</feature>
<keyword evidence="3 4" id="KW-0408">Iron</keyword>
<dbReference type="InterPro" id="IPR051459">
    <property type="entry name" value="Cytochrome_c-type_DH"/>
</dbReference>
<protein>
    <submittedName>
        <fullName evidence="7">Cytochrome c-552</fullName>
    </submittedName>
</protein>
<evidence type="ECO:0000256" key="5">
    <source>
        <dbReference type="SAM" id="SignalP"/>
    </source>
</evidence>
<dbReference type="EMBL" id="CP016094">
    <property type="protein sequence ID" value="AOS43513.1"/>
    <property type="molecule type" value="Genomic_DNA"/>
</dbReference>
<dbReference type="Proteomes" id="UP000095228">
    <property type="component" value="Chromosome"/>
</dbReference>
<dbReference type="PANTHER" id="PTHR35008">
    <property type="entry name" value="BLL4482 PROTEIN-RELATED"/>
    <property type="match status" value="1"/>
</dbReference>
<dbReference type="PROSITE" id="PS51007">
    <property type="entry name" value="CYTC"/>
    <property type="match status" value="1"/>
</dbReference>
<dbReference type="AlphaFoldDB" id="A0A1D8ARJ7"/>
<gene>
    <name evidence="7" type="primary">cycA_1</name>
    <name evidence="7" type="ORF">Verru16b_00558</name>
</gene>
<evidence type="ECO:0000256" key="3">
    <source>
        <dbReference type="ARBA" id="ARBA00023004"/>
    </source>
</evidence>
<evidence type="ECO:0000259" key="6">
    <source>
        <dbReference type="PROSITE" id="PS51007"/>
    </source>
</evidence>
<dbReference type="RefSeq" id="WP_069960854.1">
    <property type="nucleotide sequence ID" value="NZ_CP016094.1"/>
</dbReference>
<reference evidence="7 8" key="1">
    <citation type="submission" date="2016-06" db="EMBL/GenBank/DDBJ databases">
        <title>Three novel species with peptidoglycan cell walls form the new genus Lacunisphaera gen. nov. in the family Opitutaceae of the verrucomicrobial subdivision 4.</title>
        <authorList>
            <person name="Rast P."/>
            <person name="Gloeckner I."/>
            <person name="Jogler M."/>
            <person name="Boedeker C."/>
            <person name="Jeske O."/>
            <person name="Wiegand S."/>
            <person name="Reinhardt R."/>
            <person name="Schumann P."/>
            <person name="Rohde M."/>
            <person name="Spring S."/>
            <person name="Gloeckner F.O."/>
            <person name="Jogler C."/>
        </authorList>
    </citation>
    <scope>NUCLEOTIDE SEQUENCE [LARGE SCALE GENOMIC DNA]</scope>
    <source>
        <strain evidence="7 8">IG16b</strain>
    </source>
</reference>
<dbReference type="GO" id="GO:0046872">
    <property type="term" value="F:metal ion binding"/>
    <property type="evidence" value="ECO:0007669"/>
    <property type="project" value="UniProtKB-KW"/>
</dbReference>
<keyword evidence="1 4" id="KW-0349">Heme</keyword>
<name>A0A1D8ARJ7_9BACT</name>
<evidence type="ECO:0000313" key="7">
    <source>
        <dbReference type="EMBL" id="AOS43513.1"/>
    </source>
</evidence>
<dbReference type="SUPFAM" id="SSF46626">
    <property type="entry name" value="Cytochrome c"/>
    <property type="match status" value="1"/>
</dbReference>
<evidence type="ECO:0000313" key="8">
    <source>
        <dbReference type="Proteomes" id="UP000095228"/>
    </source>
</evidence>
<keyword evidence="5" id="KW-0732">Signal</keyword>
<dbReference type="Gene3D" id="1.10.760.10">
    <property type="entry name" value="Cytochrome c-like domain"/>
    <property type="match status" value="1"/>
</dbReference>
<keyword evidence="2 4" id="KW-0479">Metal-binding</keyword>
<dbReference type="PROSITE" id="PS51257">
    <property type="entry name" value="PROKAR_LIPOPROTEIN"/>
    <property type="match status" value="1"/>
</dbReference>
<dbReference type="STRING" id="1838286.Verru16b_00558"/>
<sequence length="180" mass="18602">MNLPPRLLTLALSLLTLALTGCGPAEKTTVASTAAPASAAPGAPAAPAAAPAPATEAELAAGKAVYQRVCIVCHMADGKGVPAAFPPLNGSEVIAGDPDRLIRIVLHGLQGPIEVAGKTFNSVMPPQGPILKDHEIAKVLTYVRHTWGNGASPVSDQAVTTVRKNVQRPTPWTWAELNQK</sequence>
<dbReference type="PANTHER" id="PTHR35008:SF8">
    <property type="entry name" value="ALCOHOL DEHYDROGENASE CYTOCHROME C SUBUNIT"/>
    <property type="match status" value="1"/>
</dbReference>
<dbReference type="KEGG" id="obg:Verru16b_00558"/>
<dbReference type="Pfam" id="PF00034">
    <property type="entry name" value="Cytochrom_C"/>
    <property type="match status" value="1"/>
</dbReference>
<organism evidence="7 8">
    <name type="scientific">Lacunisphaera limnophila</name>
    <dbReference type="NCBI Taxonomy" id="1838286"/>
    <lineage>
        <taxon>Bacteria</taxon>
        <taxon>Pseudomonadati</taxon>
        <taxon>Verrucomicrobiota</taxon>
        <taxon>Opitutia</taxon>
        <taxon>Opitutales</taxon>
        <taxon>Opitutaceae</taxon>
        <taxon>Lacunisphaera</taxon>
    </lineage>
</organism>
<dbReference type="GO" id="GO:0009055">
    <property type="term" value="F:electron transfer activity"/>
    <property type="evidence" value="ECO:0007669"/>
    <property type="project" value="InterPro"/>
</dbReference>
<dbReference type="InterPro" id="IPR036909">
    <property type="entry name" value="Cyt_c-like_dom_sf"/>
</dbReference>
<feature type="chain" id="PRO_5009104989" evidence="5">
    <location>
        <begin position="28"/>
        <end position="180"/>
    </location>
</feature>
<proteinExistence type="predicted"/>
<dbReference type="InterPro" id="IPR009056">
    <property type="entry name" value="Cyt_c-like_dom"/>
</dbReference>
<keyword evidence="8" id="KW-1185">Reference proteome</keyword>
<accession>A0A1D8ARJ7</accession>
<evidence type="ECO:0000256" key="4">
    <source>
        <dbReference type="PROSITE-ProRule" id="PRU00433"/>
    </source>
</evidence>
<dbReference type="OrthoDB" id="9809720at2"/>
<evidence type="ECO:0000256" key="2">
    <source>
        <dbReference type="ARBA" id="ARBA00022723"/>
    </source>
</evidence>
<dbReference type="GO" id="GO:0020037">
    <property type="term" value="F:heme binding"/>
    <property type="evidence" value="ECO:0007669"/>
    <property type="project" value="InterPro"/>
</dbReference>
<feature type="signal peptide" evidence="5">
    <location>
        <begin position="1"/>
        <end position="27"/>
    </location>
</feature>
<evidence type="ECO:0000256" key="1">
    <source>
        <dbReference type="ARBA" id="ARBA00022617"/>
    </source>
</evidence>